<dbReference type="Proteomes" id="UP000050378">
    <property type="component" value="Unassembled WGS sequence"/>
</dbReference>
<dbReference type="PATRIC" id="fig|570156.3.peg.2132"/>
<evidence type="ECO:0000313" key="1">
    <source>
        <dbReference type="EMBL" id="KPM84397.1"/>
    </source>
</evidence>
<reference evidence="1 2" key="1">
    <citation type="submission" date="2015-09" db="EMBL/GenBank/DDBJ databases">
        <title>Draft Genome Sequence of Pseudoalteromonas lipolytica UCD-48B.</title>
        <authorList>
            <person name="Krusor M."/>
            <person name="Coil D.A."/>
            <person name="Lang J.M."/>
            <person name="Eisen J.A."/>
            <person name="Alexiev A."/>
        </authorList>
    </citation>
    <scope>NUCLEOTIDE SEQUENCE [LARGE SCALE GENOMIC DNA]</scope>
    <source>
        <strain evidence="1 2">UCD-48B</strain>
    </source>
</reference>
<comment type="caution">
    <text evidence="1">The sequence shown here is derived from an EMBL/GenBank/DDBJ whole genome shotgun (WGS) entry which is preliminary data.</text>
</comment>
<gene>
    <name evidence="1" type="ORF">AOG27_05730</name>
</gene>
<dbReference type="EMBL" id="LJTC01000003">
    <property type="protein sequence ID" value="KPM84397.1"/>
    <property type="molecule type" value="Genomic_DNA"/>
</dbReference>
<name>A0A0P7EH23_9GAMM</name>
<sequence>MKKIMIITSLLLSGCAAQPIQYDLDGNYTGSPININKNIPKISINNFTYEPHRNISQYATSGFGCALCQSDGSWRGYVFQQPVKDIIQAEVELAFKEVSAGKSNGTCELNGQIHAVGWNSINGDTTVDITYILKIGESSEYVKRAKGLYDGGIFEIQKLEKIWDKPTRASVQELVWDKNFVELLHNKCT</sequence>
<organism evidence="1 2">
    <name type="scientific">Pseudoalteromonas lipolytica</name>
    <dbReference type="NCBI Taxonomy" id="570156"/>
    <lineage>
        <taxon>Bacteria</taxon>
        <taxon>Pseudomonadati</taxon>
        <taxon>Pseudomonadota</taxon>
        <taxon>Gammaproteobacteria</taxon>
        <taxon>Alteromonadales</taxon>
        <taxon>Pseudoalteromonadaceae</taxon>
        <taxon>Pseudoalteromonas</taxon>
    </lineage>
</organism>
<dbReference type="AlphaFoldDB" id="A0A0P7EH23"/>
<dbReference type="PROSITE" id="PS51257">
    <property type="entry name" value="PROKAR_LIPOPROTEIN"/>
    <property type="match status" value="1"/>
</dbReference>
<proteinExistence type="predicted"/>
<accession>A0A0P7EH23</accession>
<evidence type="ECO:0008006" key="3">
    <source>
        <dbReference type="Google" id="ProtNLM"/>
    </source>
</evidence>
<evidence type="ECO:0000313" key="2">
    <source>
        <dbReference type="Proteomes" id="UP000050378"/>
    </source>
</evidence>
<dbReference type="RefSeq" id="WP_054552056.1">
    <property type="nucleotide sequence ID" value="NZ_LJTC01000003.1"/>
</dbReference>
<dbReference type="OrthoDB" id="9978196at2"/>
<protein>
    <recommendedName>
        <fullName evidence="3">Lipoprotein</fullName>
    </recommendedName>
</protein>